<reference evidence="4" key="1">
    <citation type="submission" date="2016-10" db="EMBL/GenBank/DDBJ databases">
        <authorList>
            <person name="Varghese N."/>
        </authorList>
    </citation>
    <scope>NUCLEOTIDE SEQUENCE [LARGE SCALE GENOMIC DNA]</scope>
    <source>
        <strain evidence="4">CGMCC 1.12284</strain>
    </source>
</reference>
<proteinExistence type="predicted"/>
<evidence type="ECO:0000256" key="2">
    <source>
        <dbReference type="SAM" id="Phobius"/>
    </source>
</evidence>
<dbReference type="OrthoDB" id="166447at2157"/>
<sequence length="122" mass="12729">MASLQGIAGAVLGFAVVLGCTGVVYRDARRIGVSRPHLWAGFVFVTCGGGLGIFLSPLDVPVPGLLVIVIAGPALYLFERDDARHGDEPADPHVLPDGRSETADSDGSDGDERTANERRSDG</sequence>
<evidence type="ECO:0000313" key="4">
    <source>
        <dbReference type="Proteomes" id="UP000183275"/>
    </source>
</evidence>
<gene>
    <name evidence="3" type="ORF">SAMN05216285_2314</name>
</gene>
<dbReference type="Proteomes" id="UP000183275">
    <property type="component" value="Unassembled WGS sequence"/>
</dbReference>
<keyword evidence="4" id="KW-1185">Reference proteome</keyword>
<evidence type="ECO:0000313" key="3">
    <source>
        <dbReference type="EMBL" id="SEW11030.1"/>
    </source>
</evidence>
<feature type="compositionally biased region" description="Basic and acidic residues" evidence="1">
    <location>
        <begin position="86"/>
        <end position="102"/>
    </location>
</feature>
<accession>A0A1I0PBS3</accession>
<dbReference type="STRING" id="1202768.SAMN05216285_2314"/>
<dbReference type="eggNOG" id="arCOG10770">
    <property type="taxonomic scope" value="Archaea"/>
</dbReference>
<protein>
    <submittedName>
        <fullName evidence="3">Uncharacterized protein</fullName>
    </submittedName>
</protein>
<keyword evidence="2" id="KW-0812">Transmembrane</keyword>
<evidence type="ECO:0000256" key="1">
    <source>
        <dbReference type="SAM" id="MobiDB-lite"/>
    </source>
</evidence>
<dbReference type="EMBL" id="FOIS01000003">
    <property type="protein sequence ID" value="SEW11030.1"/>
    <property type="molecule type" value="Genomic_DNA"/>
</dbReference>
<dbReference type="AlphaFoldDB" id="A0A1I0PBS3"/>
<feature type="region of interest" description="Disordered" evidence="1">
    <location>
        <begin position="86"/>
        <end position="122"/>
    </location>
</feature>
<feature type="transmembrane region" description="Helical" evidence="2">
    <location>
        <begin position="6"/>
        <end position="25"/>
    </location>
</feature>
<keyword evidence="2" id="KW-0472">Membrane</keyword>
<keyword evidence="2" id="KW-1133">Transmembrane helix</keyword>
<organism evidence="3 4">
    <name type="scientific">Natrinema salifodinae</name>
    <dbReference type="NCBI Taxonomy" id="1202768"/>
    <lineage>
        <taxon>Archaea</taxon>
        <taxon>Methanobacteriati</taxon>
        <taxon>Methanobacteriota</taxon>
        <taxon>Stenosarchaea group</taxon>
        <taxon>Halobacteria</taxon>
        <taxon>Halobacteriales</taxon>
        <taxon>Natrialbaceae</taxon>
        <taxon>Natrinema</taxon>
    </lineage>
</organism>
<feature type="compositionally biased region" description="Basic and acidic residues" evidence="1">
    <location>
        <begin position="110"/>
        <end position="122"/>
    </location>
</feature>
<feature type="transmembrane region" description="Helical" evidence="2">
    <location>
        <begin position="37"/>
        <end position="55"/>
    </location>
</feature>
<feature type="transmembrane region" description="Helical" evidence="2">
    <location>
        <begin position="61"/>
        <end position="78"/>
    </location>
</feature>
<name>A0A1I0PBS3_9EURY</name>
<dbReference type="RefSeq" id="WP_049988757.1">
    <property type="nucleotide sequence ID" value="NZ_FOIS01000003.1"/>
</dbReference>